<protein>
    <submittedName>
        <fullName evidence="2">Uncharacterized protein</fullName>
    </submittedName>
</protein>
<sequence length="302" mass="33571">MNTQESEELSTALRTLLKSEMGSDDDEEKPGEARGKTPSEPAAHKATITELPSVAAQLKVSSAPALTFPKDDFMHTDDFRRLFVGFVMVDTLVAMRWLERKWHVVVEKKLTEFEDEPFGEIVVHGGNDISDEAYSDGTEERMKLVTKVVFLLNIMKVGDRACLFASILVTVDIPEGITSIGYDSFVGCSSLKYITFPKSLTSIGKGCFAYCSSLVFVDLLHTNVQELGQCAFYNCTSLREMKVPDSLQAFGSNVFYNCSELVPSHIDVSEEYDSDLESVEESNEERVDVTSEVIAHLRSLQS</sequence>
<feature type="region of interest" description="Disordered" evidence="1">
    <location>
        <begin position="15"/>
        <end position="44"/>
    </location>
</feature>
<dbReference type="Proteomes" id="UP001165085">
    <property type="component" value="Unassembled WGS sequence"/>
</dbReference>
<dbReference type="SUPFAM" id="SSF52058">
    <property type="entry name" value="L domain-like"/>
    <property type="match status" value="1"/>
</dbReference>
<dbReference type="EMBL" id="BRXY01000227">
    <property type="protein sequence ID" value="GMH78855.1"/>
    <property type="molecule type" value="Genomic_DNA"/>
</dbReference>
<gene>
    <name evidence="2" type="ORF">TrST_g8161</name>
</gene>
<dbReference type="Gene3D" id="3.80.10.10">
    <property type="entry name" value="Ribonuclease Inhibitor"/>
    <property type="match status" value="1"/>
</dbReference>
<proteinExistence type="predicted"/>
<dbReference type="PANTHER" id="PTHR45661:SF3">
    <property type="entry name" value="IG-LIKE DOMAIN-CONTAINING PROTEIN"/>
    <property type="match status" value="1"/>
</dbReference>
<dbReference type="InterPro" id="IPR026906">
    <property type="entry name" value="LRR_5"/>
</dbReference>
<dbReference type="Pfam" id="PF13306">
    <property type="entry name" value="LRR_5"/>
    <property type="match status" value="1"/>
</dbReference>
<evidence type="ECO:0000256" key="1">
    <source>
        <dbReference type="SAM" id="MobiDB-lite"/>
    </source>
</evidence>
<comment type="caution">
    <text evidence="2">The sequence shown here is derived from an EMBL/GenBank/DDBJ whole genome shotgun (WGS) entry which is preliminary data.</text>
</comment>
<reference evidence="3" key="1">
    <citation type="journal article" date="2023" name="Commun. Biol.">
        <title>Genome analysis of Parmales, the sister group of diatoms, reveals the evolutionary specialization of diatoms from phago-mixotrophs to photoautotrophs.</title>
        <authorList>
            <person name="Ban H."/>
            <person name="Sato S."/>
            <person name="Yoshikawa S."/>
            <person name="Yamada K."/>
            <person name="Nakamura Y."/>
            <person name="Ichinomiya M."/>
            <person name="Sato N."/>
            <person name="Blanc-Mathieu R."/>
            <person name="Endo H."/>
            <person name="Kuwata A."/>
            <person name="Ogata H."/>
        </authorList>
    </citation>
    <scope>NUCLEOTIDE SEQUENCE [LARGE SCALE GENOMIC DNA]</scope>
    <source>
        <strain evidence="3">NIES 3701</strain>
    </source>
</reference>
<dbReference type="InterPro" id="IPR053139">
    <property type="entry name" value="Surface_bspA-like"/>
</dbReference>
<organism evidence="2 3">
    <name type="scientific">Triparma strigata</name>
    <dbReference type="NCBI Taxonomy" id="1606541"/>
    <lineage>
        <taxon>Eukaryota</taxon>
        <taxon>Sar</taxon>
        <taxon>Stramenopiles</taxon>
        <taxon>Ochrophyta</taxon>
        <taxon>Bolidophyceae</taxon>
        <taxon>Parmales</taxon>
        <taxon>Triparmaceae</taxon>
        <taxon>Triparma</taxon>
    </lineage>
</organism>
<evidence type="ECO:0000313" key="2">
    <source>
        <dbReference type="EMBL" id="GMH78855.1"/>
    </source>
</evidence>
<dbReference type="InterPro" id="IPR032675">
    <property type="entry name" value="LRR_dom_sf"/>
</dbReference>
<keyword evidence="3" id="KW-1185">Reference proteome</keyword>
<accession>A0A9W7AZK5</accession>
<evidence type="ECO:0000313" key="3">
    <source>
        <dbReference type="Proteomes" id="UP001165085"/>
    </source>
</evidence>
<dbReference type="PANTHER" id="PTHR45661">
    <property type="entry name" value="SURFACE ANTIGEN"/>
    <property type="match status" value="1"/>
</dbReference>
<name>A0A9W7AZK5_9STRA</name>
<dbReference type="AlphaFoldDB" id="A0A9W7AZK5"/>
<dbReference type="OrthoDB" id="191683at2759"/>